<dbReference type="EMBL" id="CP095073">
    <property type="protein sequence ID" value="UOQ43584.1"/>
    <property type="molecule type" value="Genomic_DNA"/>
</dbReference>
<dbReference type="InterPro" id="IPR014247">
    <property type="entry name" value="Spore_lipoprot_YhcN/YlaJ"/>
</dbReference>
<dbReference type="PROSITE" id="PS51257">
    <property type="entry name" value="PROKAR_LIPOPROTEIN"/>
    <property type="match status" value="1"/>
</dbReference>
<keyword evidence="2" id="KW-0732">Signal</keyword>
<gene>
    <name evidence="3" type="ORF">MUN89_16955</name>
</gene>
<proteinExistence type="predicted"/>
<dbReference type="Proteomes" id="UP000831787">
    <property type="component" value="Chromosome"/>
</dbReference>
<evidence type="ECO:0000256" key="2">
    <source>
        <dbReference type="SAM" id="SignalP"/>
    </source>
</evidence>
<feature type="region of interest" description="Disordered" evidence="1">
    <location>
        <begin position="22"/>
        <end position="43"/>
    </location>
</feature>
<sequence length="181" mass="20123">MKLKAFAVGLVAVSSLVACQAEQGQGTRDNDNNNGVQNTRFERTADDMYGQRNNANRYDNDMNMVHNTNYQVAKEAANNIEQNVKGVDRAYVLKTRDNAYVAAVMDNPNGEASELTDKVESQITKAVKKADNDIDNVYVSTNPDFVDLVNNYVGDVKNGKPVQGFFQEFGQMVERIFPNAK</sequence>
<feature type="signal peptide" evidence="2">
    <location>
        <begin position="1"/>
        <end position="20"/>
    </location>
</feature>
<dbReference type="InterPro" id="IPR019076">
    <property type="entry name" value="Spore_lipoprot_YhcN/YlaJ-like"/>
</dbReference>
<dbReference type="RefSeq" id="WP_244708943.1">
    <property type="nucleotide sequence ID" value="NZ_CP095073.1"/>
</dbReference>
<protein>
    <submittedName>
        <fullName evidence="3">YhcN/YlaJ family sporulation lipoprotein</fullName>
    </submittedName>
</protein>
<reference evidence="3 4" key="1">
    <citation type="submission" date="2022-04" db="EMBL/GenBank/DDBJ databases">
        <title>Halobacillus sp. isolated from saltern.</title>
        <authorList>
            <person name="Won M."/>
            <person name="Lee C.-M."/>
            <person name="Woen H.-Y."/>
            <person name="Kwon S.-W."/>
        </authorList>
    </citation>
    <scope>NUCLEOTIDE SEQUENCE [LARGE SCALE GENOMIC DNA]</scope>
    <source>
        <strain evidence="3 4">SSBR10-3</strain>
    </source>
</reference>
<feature type="compositionally biased region" description="Polar residues" evidence="1">
    <location>
        <begin position="22"/>
        <end position="39"/>
    </location>
</feature>
<name>A0ABY4EGI3_9BACI</name>
<feature type="chain" id="PRO_5047508446" evidence="2">
    <location>
        <begin position="21"/>
        <end position="181"/>
    </location>
</feature>
<dbReference type="NCBIfam" id="TIGR02898">
    <property type="entry name" value="spore_YhcN_YlaJ"/>
    <property type="match status" value="1"/>
</dbReference>
<keyword evidence="4" id="KW-1185">Reference proteome</keyword>
<accession>A0ABY4EGI3</accession>
<evidence type="ECO:0000313" key="4">
    <source>
        <dbReference type="Proteomes" id="UP000831787"/>
    </source>
</evidence>
<evidence type="ECO:0000313" key="3">
    <source>
        <dbReference type="EMBL" id="UOQ43584.1"/>
    </source>
</evidence>
<dbReference type="Pfam" id="PF09580">
    <property type="entry name" value="Spore_YhcN_YlaJ"/>
    <property type="match status" value="1"/>
</dbReference>
<keyword evidence="3" id="KW-0449">Lipoprotein</keyword>
<organism evidence="3 4">
    <name type="scientific">Halobacillus salinarum</name>
    <dbReference type="NCBI Taxonomy" id="2932257"/>
    <lineage>
        <taxon>Bacteria</taxon>
        <taxon>Bacillati</taxon>
        <taxon>Bacillota</taxon>
        <taxon>Bacilli</taxon>
        <taxon>Bacillales</taxon>
        <taxon>Bacillaceae</taxon>
        <taxon>Halobacillus</taxon>
    </lineage>
</organism>
<evidence type="ECO:0000256" key="1">
    <source>
        <dbReference type="SAM" id="MobiDB-lite"/>
    </source>
</evidence>